<organism evidence="3 4">
    <name type="scientific">Fonsecaea nubica</name>
    <dbReference type="NCBI Taxonomy" id="856822"/>
    <lineage>
        <taxon>Eukaryota</taxon>
        <taxon>Fungi</taxon>
        <taxon>Dikarya</taxon>
        <taxon>Ascomycota</taxon>
        <taxon>Pezizomycotina</taxon>
        <taxon>Eurotiomycetes</taxon>
        <taxon>Chaetothyriomycetidae</taxon>
        <taxon>Chaetothyriales</taxon>
        <taxon>Herpotrichiellaceae</taxon>
        <taxon>Fonsecaea</taxon>
    </lineage>
</organism>
<dbReference type="Gene3D" id="3.40.50.410">
    <property type="entry name" value="von Willebrand factor, type A domain"/>
    <property type="match status" value="1"/>
</dbReference>
<dbReference type="PANTHER" id="PTHR45737:SF6">
    <property type="entry name" value="VON WILLEBRAND FACTOR A DOMAIN-CONTAINING PROTEIN 5A"/>
    <property type="match status" value="1"/>
</dbReference>
<dbReference type="SMART" id="SM00327">
    <property type="entry name" value="VWA"/>
    <property type="match status" value="1"/>
</dbReference>
<evidence type="ECO:0000259" key="2">
    <source>
        <dbReference type="PROSITE" id="PS51468"/>
    </source>
</evidence>
<dbReference type="SUPFAM" id="SSF53300">
    <property type="entry name" value="vWA-like"/>
    <property type="match status" value="1"/>
</dbReference>
<dbReference type="Pfam" id="PF13768">
    <property type="entry name" value="VWA_3"/>
    <property type="match status" value="1"/>
</dbReference>
<dbReference type="SMART" id="SM00609">
    <property type="entry name" value="VIT"/>
    <property type="match status" value="1"/>
</dbReference>
<sequence>MSMYIPYVGWPTHVGKPRRLCGIFFVDDEDQRGKYLPQVKLSTDTSIFARTACTTLKQSFVNYKNTKLDQVLYTFPLTDGVNIVSFQCTIGSKTIVGNVKERDKANAEYLEAVARGKNAAIFEQIIEEDDVFTTSLGGVDALQELHVEMTYLGEVKHDTQTGGIQFTIPSTVAPRYGYLCSESAAAFPHIIRNGSIAVRLNVTLEEGSVITGIQSPSHPIAVTLGHTSYMDQDSSKSHHASATLALNVPTLDNDVVFIIQAKSTTTPRALLETHPTIPNQRAVMATLVPKQQLPKISPEIVFIVDRSGSMTSRMGLLRSAMHVFVRSLPVGVKFNICSFGTYFSFFFQKSVTYDQFSLDDARNHLDSLDARYGGTDLIHPVRATINNRLHPDLPLEVLILTDGEIWNHQQMFNIVKETPNARFFTLGIGPGVSPSLIKGIARDGGGFAQFIGPHDKMDKVVLRMLKGALSPHVTDYVFELKYADDDAGSEEDFEMIELQNQTVTLGLKSENSIPLIDLNAIEAPPTTPEGRYDHLPSVSMPAIIRTPHIMPALYPYNPITVYLLLSPEASDKTLKSVVLRGTTVHGPVVMELPVQDIGVGKTIHQLAAKKAIVELEDEFGWLTDAKTPDGQLLKTVYKNDFSLIVEREAVRLGVMYQVGSQSSSFVAVDATGEPHPNTGDASTASASTASASTSSLTVPTILVTAPNSNVSLYAAKEPCLPSPPLSSFNPAAPPLRRSDTVTAFTPAYNPRRLSMFGLSTPDHTRDNRGSVYGAIGTPVPANAPRRASLFGSVIPPPRSAVQPRGPHPGWLSLEDAGKMYQVIVLVEYNGAWHHSQDLVALLGLTESRYRGLQLYGMDQDGIRATALSVAWLKTKVPGEEEVWELVVEKAMLWLTAVMRTKQEAQKAVELAKAAL</sequence>
<protein>
    <recommendedName>
        <fullName evidence="5">VWFA domain-containing protein</fullName>
    </recommendedName>
</protein>
<feature type="domain" description="VWFA" evidence="1">
    <location>
        <begin position="299"/>
        <end position="469"/>
    </location>
</feature>
<dbReference type="AlphaFoldDB" id="A0A178CK96"/>
<dbReference type="PANTHER" id="PTHR45737">
    <property type="entry name" value="VON WILLEBRAND FACTOR A DOMAIN-CONTAINING PROTEIN 5A"/>
    <property type="match status" value="1"/>
</dbReference>
<accession>A0A178CK96</accession>
<dbReference type="OrthoDB" id="1729737at2759"/>
<dbReference type="PROSITE" id="PS50234">
    <property type="entry name" value="VWFA"/>
    <property type="match status" value="1"/>
</dbReference>
<proteinExistence type="predicted"/>
<dbReference type="Proteomes" id="UP000185904">
    <property type="component" value="Unassembled WGS sequence"/>
</dbReference>
<dbReference type="InterPro" id="IPR013694">
    <property type="entry name" value="VIT"/>
</dbReference>
<feature type="domain" description="VIT" evidence="2">
    <location>
        <begin position="22"/>
        <end position="153"/>
    </location>
</feature>
<evidence type="ECO:0000313" key="3">
    <source>
        <dbReference type="EMBL" id="OAL29716.1"/>
    </source>
</evidence>
<gene>
    <name evidence="3" type="ORF">AYO20_09100</name>
</gene>
<comment type="caution">
    <text evidence="3">The sequence shown here is derived from an EMBL/GenBank/DDBJ whole genome shotgun (WGS) entry which is preliminary data.</text>
</comment>
<dbReference type="InterPro" id="IPR036465">
    <property type="entry name" value="vWFA_dom_sf"/>
</dbReference>
<reference evidence="3 4" key="1">
    <citation type="submission" date="2016-03" db="EMBL/GenBank/DDBJ databases">
        <title>The draft genome sequence of Fonsecaea nubica causative agent of cutaneous subcutaneous infection in human host.</title>
        <authorList>
            <person name="Costa F."/>
            <person name="Sybren D.H."/>
            <person name="Raittz R.T."/>
            <person name="Weiss V.A."/>
            <person name="Leao A.C."/>
            <person name="Gomes R."/>
            <person name="De Souza E.M."/>
            <person name="Pedrosa F.O."/>
            <person name="Steffens M.B."/>
            <person name="Bombassaro A."/>
            <person name="Tadra-Sfeir M.Z."/>
            <person name="Moreno L.F."/>
            <person name="Najafzadeh M.J."/>
            <person name="Felipe M.S."/>
            <person name="Teixeira M."/>
            <person name="Sun J."/>
            <person name="Xi L."/>
            <person name="Castro M.A."/>
            <person name="Vicente V.A."/>
        </authorList>
    </citation>
    <scope>NUCLEOTIDE SEQUENCE [LARGE SCALE GENOMIC DNA]</scope>
    <source>
        <strain evidence="3 4">CBS 269.64</strain>
    </source>
</reference>
<dbReference type="GeneID" id="34592500"/>
<evidence type="ECO:0000313" key="4">
    <source>
        <dbReference type="Proteomes" id="UP000185904"/>
    </source>
</evidence>
<dbReference type="PROSITE" id="PS51468">
    <property type="entry name" value="VIT"/>
    <property type="match status" value="1"/>
</dbReference>
<name>A0A178CK96_9EURO</name>
<evidence type="ECO:0000259" key="1">
    <source>
        <dbReference type="PROSITE" id="PS50234"/>
    </source>
</evidence>
<dbReference type="InterPro" id="IPR002035">
    <property type="entry name" value="VWF_A"/>
</dbReference>
<keyword evidence="4" id="KW-1185">Reference proteome</keyword>
<evidence type="ECO:0008006" key="5">
    <source>
        <dbReference type="Google" id="ProtNLM"/>
    </source>
</evidence>
<dbReference type="Pfam" id="PF08487">
    <property type="entry name" value="VIT"/>
    <property type="match status" value="1"/>
</dbReference>
<dbReference type="RefSeq" id="XP_022496646.1">
    <property type="nucleotide sequence ID" value="XM_022647372.1"/>
</dbReference>
<dbReference type="EMBL" id="LVCJ01000080">
    <property type="protein sequence ID" value="OAL29716.1"/>
    <property type="molecule type" value="Genomic_DNA"/>
</dbReference>